<dbReference type="SUPFAM" id="SSF52540">
    <property type="entry name" value="P-loop containing nucleoside triphosphate hydrolases"/>
    <property type="match status" value="1"/>
</dbReference>
<keyword evidence="1" id="KW-0067">ATP-binding</keyword>
<keyword evidence="1" id="KW-0378">Hydrolase</keyword>
<proteinExistence type="inferred from homology"/>
<dbReference type="GO" id="GO:0006281">
    <property type="term" value="P:DNA repair"/>
    <property type="evidence" value="ECO:0007669"/>
    <property type="project" value="UniProtKB-KW"/>
</dbReference>
<dbReference type="GO" id="GO:0016787">
    <property type="term" value="F:hydrolase activity"/>
    <property type="evidence" value="ECO:0007669"/>
    <property type="project" value="UniProtKB-KW"/>
</dbReference>
<evidence type="ECO:0000256" key="1">
    <source>
        <dbReference type="RuleBase" id="RU363044"/>
    </source>
</evidence>
<dbReference type="PANTHER" id="PTHR10492">
    <property type="match status" value="1"/>
</dbReference>
<keyword evidence="1" id="KW-0347">Helicase</keyword>
<dbReference type="InterPro" id="IPR010285">
    <property type="entry name" value="DNA_helicase_pif1-like_DEAD"/>
</dbReference>
<dbReference type="GO" id="GO:0043139">
    <property type="term" value="F:5'-3' DNA helicase activity"/>
    <property type="evidence" value="ECO:0007669"/>
    <property type="project" value="UniProtKB-EC"/>
</dbReference>
<dbReference type="EC" id="5.6.2.3" evidence="1"/>
<dbReference type="InterPro" id="IPR027417">
    <property type="entry name" value="P-loop_NTPase"/>
</dbReference>
<reference evidence="3" key="1">
    <citation type="submission" date="2020-08" db="EMBL/GenBank/DDBJ databases">
        <title>Plant Genome Project.</title>
        <authorList>
            <person name="Zhang R.-G."/>
        </authorList>
    </citation>
    <scope>NUCLEOTIDE SEQUENCE</scope>
    <source>
        <strain evidence="3">WSP0</strain>
        <tissue evidence="3">Leaf</tissue>
    </source>
</reference>
<feature type="domain" description="DNA helicase Pif1-like DEAD-box helicase" evidence="2">
    <location>
        <begin position="297"/>
        <end position="404"/>
    </location>
</feature>
<dbReference type="PANTHER" id="PTHR10492:SF57">
    <property type="entry name" value="ATP-DEPENDENT DNA HELICASE"/>
    <property type="match status" value="1"/>
</dbReference>
<keyword evidence="1" id="KW-0234">DNA repair</keyword>
<keyword evidence="4" id="KW-1185">Reference proteome</keyword>
<evidence type="ECO:0000259" key="2">
    <source>
        <dbReference type="Pfam" id="PF05970"/>
    </source>
</evidence>
<evidence type="ECO:0000313" key="3">
    <source>
        <dbReference type="EMBL" id="KAG5525908.1"/>
    </source>
</evidence>
<keyword evidence="1" id="KW-0547">Nucleotide-binding</keyword>
<comment type="cofactor">
    <cofactor evidence="1">
        <name>Mg(2+)</name>
        <dbReference type="ChEBI" id="CHEBI:18420"/>
    </cofactor>
</comment>
<dbReference type="AlphaFoldDB" id="A0AAV6IB70"/>
<organism evidence="3 4">
    <name type="scientific">Rhododendron griersonianum</name>
    <dbReference type="NCBI Taxonomy" id="479676"/>
    <lineage>
        <taxon>Eukaryota</taxon>
        <taxon>Viridiplantae</taxon>
        <taxon>Streptophyta</taxon>
        <taxon>Embryophyta</taxon>
        <taxon>Tracheophyta</taxon>
        <taxon>Spermatophyta</taxon>
        <taxon>Magnoliopsida</taxon>
        <taxon>eudicotyledons</taxon>
        <taxon>Gunneridae</taxon>
        <taxon>Pentapetalae</taxon>
        <taxon>asterids</taxon>
        <taxon>Ericales</taxon>
        <taxon>Ericaceae</taxon>
        <taxon>Ericoideae</taxon>
        <taxon>Rhodoreae</taxon>
        <taxon>Rhododendron</taxon>
    </lineage>
</organism>
<evidence type="ECO:0000313" key="4">
    <source>
        <dbReference type="Proteomes" id="UP000823749"/>
    </source>
</evidence>
<accession>A0AAV6IB70</accession>
<comment type="caution">
    <text evidence="3">The sequence shown here is derived from an EMBL/GenBank/DDBJ whole genome shotgun (WGS) entry which is preliminary data.</text>
</comment>
<dbReference type="GO" id="GO:0000723">
    <property type="term" value="P:telomere maintenance"/>
    <property type="evidence" value="ECO:0007669"/>
    <property type="project" value="InterPro"/>
</dbReference>
<dbReference type="GO" id="GO:0005524">
    <property type="term" value="F:ATP binding"/>
    <property type="evidence" value="ECO:0007669"/>
    <property type="project" value="UniProtKB-KW"/>
</dbReference>
<keyword evidence="1" id="KW-0233">DNA recombination</keyword>
<name>A0AAV6IB70_9ERIC</name>
<sequence>MRSKIISMPGILVLQKLLGGYLVILCMKRFQRSCVWQFLPGMHRVLFNPRESITDILARAEQEESTLTGFFEYYNANPNACPYTYQEFPQYFVWNKTQKIWTPRVRGFAIGRMYFVSPNAGERFYLRLLLSVVKGSKSFESSCTFNNVVHDTFKSACIARGLLEDDEEWVQCLQEAAIMKTGSQLRRLFSVVLTQCFPSQPYELWNKFAVHICDDLAYKIQTLFSIPHPTAAEVEDYRLYLLDQLLQESGKSLKDFLPMPQPTRNWSVIVGNRLILEHQQLILDAQHPNANTNVELLNDEQSSAYTTIVTSVFENKGTTFFLNGGAGTGKTFLYNTVATKCRSLGHIVVCVASSGIASLLLIGGRTAHSTFSIPLDVLENSFCSFSKQSLQAQLFRNTKLIIWELKFRA</sequence>
<dbReference type="EMBL" id="JACTNZ010000011">
    <property type="protein sequence ID" value="KAG5525908.1"/>
    <property type="molecule type" value="Genomic_DNA"/>
</dbReference>
<dbReference type="Gene3D" id="3.40.50.300">
    <property type="entry name" value="P-loop containing nucleotide triphosphate hydrolases"/>
    <property type="match status" value="1"/>
</dbReference>
<keyword evidence="1" id="KW-0227">DNA damage</keyword>
<gene>
    <name evidence="3" type="ORF">RHGRI_032266</name>
</gene>
<comment type="similarity">
    <text evidence="1">Belongs to the helicase family.</text>
</comment>
<dbReference type="Pfam" id="PF05970">
    <property type="entry name" value="PIF1"/>
    <property type="match status" value="1"/>
</dbReference>
<comment type="catalytic activity">
    <reaction evidence="1">
        <text>ATP + H2O = ADP + phosphate + H(+)</text>
        <dbReference type="Rhea" id="RHEA:13065"/>
        <dbReference type="ChEBI" id="CHEBI:15377"/>
        <dbReference type="ChEBI" id="CHEBI:15378"/>
        <dbReference type="ChEBI" id="CHEBI:30616"/>
        <dbReference type="ChEBI" id="CHEBI:43474"/>
        <dbReference type="ChEBI" id="CHEBI:456216"/>
        <dbReference type="EC" id="5.6.2.3"/>
    </reaction>
</comment>
<dbReference type="Proteomes" id="UP000823749">
    <property type="component" value="Chromosome 11"/>
</dbReference>
<dbReference type="GO" id="GO:0006310">
    <property type="term" value="P:DNA recombination"/>
    <property type="evidence" value="ECO:0007669"/>
    <property type="project" value="UniProtKB-KW"/>
</dbReference>
<protein>
    <recommendedName>
        <fullName evidence="1">ATP-dependent DNA helicase</fullName>
        <ecNumber evidence="1">5.6.2.3</ecNumber>
    </recommendedName>
</protein>